<dbReference type="RefSeq" id="XP_068347763.1">
    <property type="nucleotide sequence ID" value="XM_068495786.1"/>
</dbReference>
<dbReference type="PANTHER" id="PTHR21580">
    <property type="entry name" value="SHIPPO-1-RELATED"/>
    <property type="match status" value="1"/>
</dbReference>
<proteinExistence type="predicted"/>
<dbReference type="InterPro" id="IPR051291">
    <property type="entry name" value="CIMAP"/>
</dbReference>
<feature type="compositionally biased region" description="Basic and acidic residues" evidence="1">
    <location>
        <begin position="414"/>
        <end position="423"/>
    </location>
</feature>
<keyword evidence="3" id="KW-1185">Reference proteome</keyword>
<name>A0A1J4J5X1_9EUKA</name>
<comment type="caution">
    <text evidence="2">The sequence shown here is derived from an EMBL/GenBank/DDBJ whole genome shotgun (WGS) entry which is preliminary data.</text>
</comment>
<dbReference type="EMBL" id="MLAK01001304">
    <property type="protein sequence ID" value="OHS94626.1"/>
    <property type="molecule type" value="Genomic_DNA"/>
</dbReference>
<dbReference type="PANTHER" id="PTHR21580:SF28">
    <property type="entry name" value="BOREALIN N-TERMINAL DOMAIN-CONTAINING PROTEIN-RELATED"/>
    <property type="match status" value="1"/>
</dbReference>
<dbReference type="GeneID" id="94830490"/>
<evidence type="ECO:0000313" key="2">
    <source>
        <dbReference type="EMBL" id="OHS94626.1"/>
    </source>
</evidence>
<dbReference type="AlphaFoldDB" id="A0A1J4J5X1"/>
<evidence type="ECO:0000256" key="1">
    <source>
        <dbReference type="SAM" id="MobiDB-lite"/>
    </source>
</evidence>
<feature type="region of interest" description="Disordered" evidence="1">
    <location>
        <begin position="241"/>
        <end position="305"/>
    </location>
</feature>
<gene>
    <name evidence="2" type="ORF">TRFO_11010</name>
</gene>
<feature type="region of interest" description="Disordered" evidence="1">
    <location>
        <begin position="404"/>
        <end position="436"/>
    </location>
</feature>
<evidence type="ECO:0000313" key="3">
    <source>
        <dbReference type="Proteomes" id="UP000179807"/>
    </source>
</evidence>
<sequence>MSITALAETHYDWASKSTPRQVGPGTYEPNFQNTPEETIFPFSSTTRRELWNIPDAPNIGPGCYEPKKRAKSNISTIPMDRNNRDYFKDYRNTPSPADHSVITEWGKKKPATGMTNRPPRYQRDNLYIPELIITPGPGEYNTNTDGPSKGTSFGKSLSPQRIPERYNGIPGPGKYGKIETHIPNRPSPAFKTKSRGELFHAAEYDATMIGHVAWTVEENELRPFNCNSKRELQFFIPDTPGPDVYTARKPKKQPKQQAQAFGSSREFYDYAMNDNPGPGYYGEEKPRKTRPSSANKAQKKDMWTSGFITPSAPDYDITRTGFAEKKIKMRTPNPQFKGEPVLRDCLTNREPNPGPAFYVKVSKKNKQTIPKRTRFKEGEYISGIKMSQNPAPTDYDATIGKEKKTKGGVIRRNARFDPKDRTPKVSPASYQNNNCDMIKPSYNVRFDPALKKSNKYRT</sequence>
<organism evidence="2 3">
    <name type="scientific">Tritrichomonas foetus</name>
    <dbReference type="NCBI Taxonomy" id="1144522"/>
    <lineage>
        <taxon>Eukaryota</taxon>
        <taxon>Metamonada</taxon>
        <taxon>Parabasalia</taxon>
        <taxon>Tritrichomonadida</taxon>
        <taxon>Tritrichomonadidae</taxon>
        <taxon>Tritrichomonas</taxon>
    </lineage>
</organism>
<accession>A0A1J4J5X1</accession>
<dbReference type="OrthoDB" id="406368at2759"/>
<protein>
    <submittedName>
        <fullName evidence="2">Uncharacterized protein</fullName>
    </submittedName>
</protein>
<dbReference type="Proteomes" id="UP000179807">
    <property type="component" value="Unassembled WGS sequence"/>
</dbReference>
<dbReference type="VEuPathDB" id="TrichDB:TRFO_11010"/>
<reference evidence="2" key="1">
    <citation type="submission" date="2016-10" db="EMBL/GenBank/DDBJ databases">
        <authorList>
            <person name="Benchimol M."/>
            <person name="Almeida L.G."/>
            <person name="Vasconcelos A.T."/>
            <person name="Perreira-Neves A."/>
            <person name="Rosa I.A."/>
            <person name="Tasca T."/>
            <person name="Bogo M.R."/>
            <person name="de Souza W."/>
        </authorList>
    </citation>
    <scope>NUCLEOTIDE SEQUENCE [LARGE SCALE GENOMIC DNA]</scope>
    <source>
        <strain evidence="2">K</strain>
    </source>
</reference>